<dbReference type="InterPro" id="IPR052553">
    <property type="entry name" value="CbiG_hydrolase"/>
</dbReference>
<dbReference type="HOGENOM" id="CLU_087913_1_0_5"/>
<accession>A0A0E1XDL3</accession>
<evidence type="ECO:0000259" key="1">
    <source>
        <dbReference type="Pfam" id="PF01890"/>
    </source>
</evidence>
<protein>
    <recommendedName>
        <fullName evidence="1">CobE/GbiG C-terminal domain-containing protein</fullName>
    </recommendedName>
</protein>
<dbReference type="AlphaFoldDB" id="A0A0E1XDL3"/>
<sequence>MADPKFYLGMGCSSAVTYDELLTLAEEALTKGGCSRPDGIATLSTKRGNPAWVQLAVHYGCELRFFDASRLEDETPRLNSPSQETFKAVGCHGVAEAAALAAAGPNGHLVVGKIALARSTAALAMVPTFPL</sequence>
<gene>
    <name evidence="2" type="ORF">BALG_01532</name>
</gene>
<dbReference type="RefSeq" id="WP_006160847.1">
    <property type="nucleotide sequence ID" value="NZ_EQ999546.1"/>
</dbReference>
<dbReference type="EMBL" id="EQ999546">
    <property type="protein sequence ID" value="EEZ31412.1"/>
    <property type="molecule type" value="Genomic_DNA"/>
</dbReference>
<name>A0A0E1XDL3_9HYPH</name>
<dbReference type="Pfam" id="PF01890">
    <property type="entry name" value="CbiG_C"/>
    <property type="match status" value="1"/>
</dbReference>
<dbReference type="Gene3D" id="3.30.420.180">
    <property type="entry name" value="CobE/GbiG C-terminal domain"/>
    <property type="match status" value="1"/>
</dbReference>
<evidence type="ECO:0000313" key="2">
    <source>
        <dbReference type="EMBL" id="EEZ31412.1"/>
    </source>
</evidence>
<organism evidence="2">
    <name type="scientific">Brucella pinnipedialis M292/94/1</name>
    <dbReference type="NCBI Taxonomy" id="520462"/>
    <lineage>
        <taxon>Bacteria</taxon>
        <taxon>Pseudomonadati</taxon>
        <taxon>Pseudomonadota</taxon>
        <taxon>Alphaproteobacteria</taxon>
        <taxon>Hyphomicrobiales</taxon>
        <taxon>Brucellaceae</taxon>
        <taxon>Brucella/Ochrobactrum group</taxon>
        <taxon>Brucella</taxon>
    </lineage>
</organism>
<dbReference type="GeneID" id="99643505"/>
<proteinExistence type="predicted"/>
<dbReference type="InterPro" id="IPR036518">
    <property type="entry name" value="CobE/GbiG_C_sf"/>
</dbReference>
<dbReference type="PANTHER" id="PTHR37477">
    <property type="entry name" value="COBALT-PRECORRIN-5A HYDROLASE"/>
    <property type="match status" value="1"/>
</dbReference>
<dbReference type="SUPFAM" id="SSF159664">
    <property type="entry name" value="CobE/GbiG C-terminal domain-like"/>
    <property type="match status" value="1"/>
</dbReference>
<dbReference type="InterPro" id="IPR002750">
    <property type="entry name" value="CobE/GbiG_C"/>
</dbReference>
<feature type="domain" description="CobE/GbiG C-terminal" evidence="1">
    <location>
        <begin position="7"/>
        <end position="124"/>
    </location>
</feature>
<dbReference type="GO" id="GO:0009236">
    <property type="term" value="P:cobalamin biosynthetic process"/>
    <property type="evidence" value="ECO:0007669"/>
    <property type="project" value="InterPro"/>
</dbReference>
<dbReference type="PANTHER" id="PTHR37477:SF1">
    <property type="entry name" value="COBALT-PRECORRIN-5A HYDROLASE"/>
    <property type="match status" value="1"/>
</dbReference>
<dbReference type="Proteomes" id="UP000004659">
    <property type="component" value="Unassembled WGS sequence"/>
</dbReference>
<reference evidence="2" key="1">
    <citation type="submission" date="2009-01" db="EMBL/GenBank/DDBJ databases">
        <title>The Genome Sequence of Brucella pinnipedialis M292/94/1.</title>
        <authorList>
            <consortium name="The Broad Institute Genome Sequencing Platform"/>
            <person name="Ward D."/>
            <person name="Young S.K."/>
            <person name="Kodira C.D."/>
            <person name="Zeng Q."/>
            <person name="Koehrsen M."/>
            <person name="Alvarado L."/>
            <person name="Berlin A."/>
            <person name="Borenstein D."/>
            <person name="Chen Z."/>
            <person name="Engels R."/>
            <person name="Freedman E."/>
            <person name="Gellesch M."/>
            <person name="Goldberg J."/>
            <person name="Griggs A."/>
            <person name="Gujja S."/>
            <person name="Heiman D."/>
            <person name="Hepburn T."/>
            <person name="Howarth C."/>
            <person name="Jen D."/>
            <person name="Larson L."/>
            <person name="Lewis B."/>
            <person name="Mehta T."/>
            <person name="Park D."/>
            <person name="Pearson M."/>
            <person name="Roberts A."/>
            <person name="Saif S."/>
            <person name="Shea T."/>
            <person name="Shenoy N."/>
            <person name="Sisk P."/>
            <person name="Stolte C."/>
            <person name="Sykes S."/>
            <person name="Walk T."/>
            <person name="White J."/>
            <person name="Yandava C."/>
            <person name="Whatmore A.M."/>
            <person name="Perrett L.L."/>
            <person name="O'Callaghan D."/>
            <person name="Nusbaum C."/>
            <person name="Galagan J."/>
            <person name="Birren B."/>
        </authorList>
    </citation>
    <scope>NUCLEOTIDE SEQUENCE [LARGE SCALE GENOMIC DNA]</scope>
    <source>
        <strain evidence="2">M292/94/1</strain>
    </source>
</reference>